<dbReference type="GO" id="GO:0004674">
    <property type="term" value="F:protein serine/threonine kinase activity"/>
    <property type="evidence" value="ECO:0007669"/>
    <property type="project" value="UniProtKB-KW"/>
</dbReference>
<dbReference type="PANTHER" id="PTHR24346">
    <property type="entry name" value="MAP/MICROTUBULE AFFINITY-REGULATING KINASE"/>
    <property type="match status" value="1"/>
</dbReference>
<dbReference type="InterPro" id="IPR057213">
    <property type="entry name" value="DUF7891"/>
</dbReference>
<dbReference type="Gene3D" id="1.10.510.10">
    <property type="entry name" value="Transferase(Phosphotransferase) domain 1"/>
    <property type="match status" value="1"/>
</dbReference>
<dbReference type="GO" id="GO:0045719">
    <property type="term" value="P:negative regulation of glycogen biosynthetic process"/>
    <property type="evidence" value="ECO:0007669"/>
    <property type="project" value="TreeGrafter"/>
</dbReference>
<sequence>MSGPSSPVLEDVHRFPSESLHSFSFAKQSEELLHSRQNILQKSMDFVRDRSAWATNPALVDAQARVSGNAEIQGMMDLLKKANILPIDTANNTARSIGTGPLTGPAHHDGRNVFEKSFSQELEQAEEAAARTRTEDMNTGRKFSLDEDDPFQGPDLEMRIPPTRADSIDGSRRTGLRRTYTDVNSVSLQQRLIEALAQPYSTDDSSFANSAIGSSLTNVGNGPAGGKSSAVHGHGNKWEPAHQAVFRTEADSPWTILAANDLACLIFGVTRAEVRSLSILALIQEERRHWLQKRLARPGEAVEEKPRSPPSSGTSSTTSSTGMSFIGSRTGGITARLLSKAPSRANTQSDRAKSGRGSGVNNRPKSKNHPSTKSRGVLLCGDIVPIRKRDGTKGAASFWVMEKRGGLIWVIEEITEDVAYLDLDEMGTVKSAHGDFTAIWGRTVLDGLPLMTLLPKFPLGAFSAYDKHHLGYFTAQTADFVNVPTTVEKSPTERQLRVSSLPHIAGVMILDPSTLKISSANSIFSASLFGYEKPDGLPFTDLIPTFGDMLKILTSEDGVDLVDGIVVPEHSFRRARALLALREGKESASNIFLRPCGLPASHRDGSDIMVDVQMRVIRSETVYPMSDEAIIEEKDAKLCESSVAVTELVYAVWIIYSRNIHSSGISATADADHPVQSRPLSPASQPDPPPALPSPPASSDVSRKSAESSELSLSADFNEDMDSVALEEPLDHPPPHTPYIPHEKKSISDFTVLEEMGSGAYGQVKLVRYKKAPARKMVVKYVTKKRILVDTWTRDRRLGTVPLEIHVLDYLRREGLRHPNIVEMIDFFEDDVNYYIEMLPHGIPGMDLFDYIELRTNMTEAESRNIFRQVVDAIHHLHTKALVVHRDIKDENVVLDGEGRIKLIDFGSAAYIKNGPFEVFVGTIDYAAPEVLQGKPYGGKEQDVWALGILLYTIAYKENPFYNLDEILDHPLRVPFLPYSEDCLELIRKMLDRDVEKRITIEQVRDHPWLQEDF</sequence>
<dbReference type="FunFam" id="3.30.200.20:FF:000314">
    <property type="entry name" value="Serine/threonine protein kinase"/>
    <property type="match status" value="1"/>
</dbReference>
<comment type="subcellular location">
    <subcellularLocation>
        <location evidence="1">Cytoplasm</location>
    </subcellularLocation>
</comment>
<dbReference type="InterPro" id="IPR000014">
    <property type="entry name" value="PAS"/>
</dbReference>
<dbReference type="CDD" id="cd14004">
    <property type="entry name" value="STKc_PASK"/>
    <property type="match status" value="1"/>
</dbReference>
<dbReference type="HOGENOM" id="CLU_004134_0_0_1"/>
<evidence type="ECO:0000256" key="4">
    <source>
        <dbReference type="ARBA" id="ARBA00022527"/>
    </source>
</evidence>
<evidence type="ECO:0000256" key="9">
    <source>
        <dbReference type="ARBA" id="ARBA00022840"/>
    </source>
</evidence>
<dbReference type="AlphaFoldDB" id="W9Z1R9"/>
<dbReference type="InterPro" id="IPR011009">
    <property type="entry name" value="Kinase-like_dom_sf"/>
</dbReference>
<dbReference type="GeneID" id="19155903"/>
<feature type="domain" description="Protein kinase" evidence="13">
    <location>
        <begin position="750"/>
        <end position="1010"/>
    </location>
</feature>
<dbReference type="GO" id="GO:0005634">
    <property type="term" value="C:nucleus"/>
    <property type="evidence" value="ECO:0007669"/>
    <property type="project" value="TreeGrafter"/>
</dbReference>
<organism evidence="14 15">
    <name type="scientific">Capronia coronata CBS 617.96</name>
    <dbReference type="NCBI Taxonomy" id="1182541"/>
    <lineage>
        <taxon>Eukaryota</taxon>
        <taxon>Fungi</taxon>
        <taxon>Dikarya</taxon>
        <taxon>Ascomycota</taxon>
        <taxon>Pezizomycotina</taxon>
        <taxon>Eurotiomycetes</taxon>
        <taxon>Chaetothyriomycetidae</taxon>
        <taxon>Chaetothyriales</taxon>
        <taxon>Herpotrichiellaceae</taxon>
        <taxon>Capronia</taxon>
    </lineage>
</organism>
<dbReference type="SMART" id="SM00220">
    <property type="entry name" value="S_TKc"/>
    <property type="match status" value="1"/>
</dbReference>
<dbReference type="PROSITE" id="PS00108">
    <property type="entry name" value="PROTEIN_KINASE_ST"/>
    <property type="match status" value="1"/>
</dbReference>
<evidence type="ECO:0000256" key="10">
    <source>
        <dbReference type="ARBA" id="ARBA00047899"/>
    </source>
</evidence>
<keyword evidence="5" id="KW-0597">Phosphoprotein</keyword>
<dbReference type="FunFam" id="1.10.510.10:FF:000320">
    <property type="entry name" value="Serine/threonine protein kinase"/>
    <property type="match status" value="1"/>
</dbReference>
<feature type="compositionally biased region" description="Low complexity" evidence="12">
    <location>
        <begin position="310"/>
        <end position="322"/>
    </location>
</feature>
<dbReference type="InterPro" id="IPR000719">
    <property type="entry name" value="Prot_kinase_dom"/>
</dbReference>
<dbReference type="InterPro" id="IPR008271">
    <property type="entry name" value="Ser/Thr_kinase_AS"/>
</dbReference>
<name>W9Z1R9_9EURO</name>
<dbReference type="EMBL" id="AMWN01000001">
    <property type="protein sequence ID" value="EXJ95875.1"/>
    <property type="molecule type" value="Genomic_DNA"/>
</dbReference>
<dbReference type="CDD" id="cd00130">
    <property type="entry name" value="PAS"/>
    <property type="match status" value="1"/>
</dbReference>
<evidence type="ECO:0000313" key="14">
    <source>
        <dbReference type="EMBL" id="EXJ95875.1"/>
    </source>
</evidence>
<keyword evidence="8 14" id="KW-0418">Kinase</keyword>
<dbReference type="RefSeq" id="XP_007720104.1">
    <property type="nucleotide sequence ID" value="XM_007721914.1"/>
</dbReference>
<feature type="region of interest" description="Disordered" evidence="12">
    <location>
        <begin position="131"/>
        <end position="173"/>
    </location>
</feature>
<dbReference type="Pfam" id="PF25421">
    <property type="entry name" value="DUF7891"/>
    <property type="match status" value="1"/>
</dbReference>
<keyword evidence="9" id="KW-0067">ATP-binding</keyword>
<evidence type="ECO:0000313" key="15">
    <source>
        <dbReference type="Proteomes" id="UP000019484"/>
    </source>
</evidence>
<feature type="region of interest" description="Disordered" evidence="12">
    <location>
        <begin position="668"/>
        <end position="714"/>
    </location>
</feature>
<dbReference type="Pfam" id="PF00069">
    <property type="entry name" value="Pkinase"/>
    <property type="match status" value="1"/>
</dbReference>
<evidence type="ECO:0000256" key="1">
    <source>
        <dbReference type="ARBA" id="ARBA00004496"/>
    </source>
</evidence>
<keyword evidence="7" id="KW-0547">Nucleotide-binding</keyword>
<evidence type="ECO:0000256" key="12">
    <source>
        <dbReference type="SAM" id="MobiDB-lite"/>
    </source>
</evidence>
<evidence type="ECO:0000256" key="11">
    <source>
        <dbReference type="ARBA" id="ARBA00048679"/>
    </source>
</evidence>
<feature type="region of interest" description="Disordered" evidence="12">
    <location>
        <begin position="338"/>
        <end position="375"/>
    </location>
</feature>
<gene>
    <name evidence="14" type="ORF">A1O1_01000</name>
</gene>
<evidence type="ECO:0000256" key="5">
    <source>
        <dbReference type="ARBA" id="ARBA00022553"/>
    </source>
</evidence>
<keyword evidence="15" id="KW-1185">Reference proteome</keyword>
<comment type="catalytic activity">
    <reaction evidence="10">
        <text>L-threonyl-[protein] + ATP = O-phospho-L-threonyl-[protein] + ADP + H(+)</text>
        <dbReference type="Rhea" id="RHEA:46608"/>
        <dbReference type="Rhea" id="RHEA-COMP:11060"/>
        <dbReference type="Rhea" id="RHEA-COMP:11605"/>
        <dbReference type="ChEBI" id="CHEBI:15378"/>
        <dbReference type="ChEBI" id="CHEBI:30013"/>
        <dbReference type="ChEBI" id="CHEBI:30616"/>
        <dbReference type="ChEBI" id="CHEBI:61977"/>
        <dbReference type="ChEBI" id="CHEBI:456216"/>
        <dbReference type="EC" id="2.7.11.1"/>
    </reaction>
</comment>
<feature type="compositionally biased region" description="Pro residues" evidence="12">
    <location>
        <begin position="685"/>
        <end position="696"/>
    </location>
</feature>
<comment type="catalytic activity">
    <reaction evidence="11">
        <text>L-seryl-[protein] + ATP = O-phospho-L-seryl-[protein] + ADP + H(+)</text>
        <dbReference type="Rhea" id="RHEA:17989"/>
        <dbReference type="Rhea" id="RHEA-COMP:9863"/>
        <dbReference type="Rhea" id="RHEA-COMP:11604"/>
        <dbReference type="ChEBI" id="CHEBI:15378"/>
        <dbReference type="ChEBI" id="CHEBI:29999"/>
        <dbReference type="ChEBI" id="CHEBI:30616"/>
        <dbReference type="ChEBI" id="CHEBI:83421"/>
        <dbReference type="ChEBI" id="CHEBI:456216"/>
        <dbReference type="EC" id="2.7.11.1"/>
    </reaction>
</comment>
<evidence type="ECO:0000256" key="8">
    <source>
        <dbReference type="ARBA" id="ARBA00022777"/>
    </source>
</evidence>
<evidence type="ECO:0000256" key="3">
    <source>
        <dbReference type="ARBA" id="ARBA00022490"/>
    </source>
</evidence>
<protein>
    <recommendedName>
        <fullName evidence="2">non-specific serine/threonine protein kinase</fullName>
        <ecNumber evidence="2">2.7.11.1</ecNumber>
    </recommendedName>
</protein>
<keyword evidence="6" id="KW-0808">Transferase</keyword>
<evidence type="ECO:0000259" key="13">
    <source>
        <dbReference type="PROSITE" id="PS50011"/>
    </source>
</evidence>
<evidence type="ECO:0000256" key="6">
    <source>
        <dbReference type="ARBA" id="ARBA00022679"/>
    </source>
</evidence>
<proteinExistence type="predicted"/>
<keyword evidence="4" id="KW-0723">Serine/threonine-protein kinase</keyword>
<dbReference type="GO" id="GO:0005524">
    <property type="term" value="F:ATP binding"/>
    <property type="evidence" value="ECO:0007669"/>
    <property type="project" value="UniProtKB-KW"/>
</dbReference>
<feature type="compositionally biased region" description="Basic and acidic residues" evidence="12">
    <location>
        <begin position="131"/>
        <end position="145"/>
    </location>
</feature>
<reference evidence="14 15" key="1">
    <citation type="submission" date="2013-03" db="EMBL/GenBank/DDBJ databases">
        <title>The Genome Sequence of Capronia coronata CBS 617.96.</title>
        <authorList>
            <consortium name="The Broad Institute Genomics Platform"/>
            <person name="Cuomo C."/>
            <person name="de Hoog S."/>
            <person name="Gorbushina A."/>
            <person name="Walker B."/>
            <person name="Young S.K."/>
            <person name="Zeng Q."/>
            <person name="Gargeya S."/>
            <person name="Fitzgerald M."/>
            <person name="Haas B."/>
            <person name="Abouelleil A."/>
            <person name="Allen A.W."/>
            <person name="Alvarado L."/>
            <person name="Arachchi H.M."/>
            <person name="Berlin A.M."/>
            <person name="Chapman S.B."/>
            <person name="Gainer-Dewar J."/>
            <person name="Goldberg J."/>
            <person name="Griggs A."/>
            <person name="Gujja S."/>
            <person name="Hansen M."/>
            <person name="Howarth C."/>
            <person name="Imamovic A."/>
            <person name="Ireland A."/>
            <person name="Larimer J."/>
            <person name="McCowan C."/>
            <person name="Murphy C."/>
            <person name="Pearson M."/>
            <person name="Poon T.W."/>
            <person name="Priest M."/>
            <person name="Roberts A."/>
            <person name="Saif S."/>
            <person name="Shea T."/>
            <person name="Sisk P."/>
            <person name="Sykes S."/>
            <person name="Wortman J."/>
            <person name="Nusbaum C."/>
            <person name="Birren B."/>
        </authorList>
    </citation>
    <scope>NUCLEOTIDE SEQUENCE [LARGE SCALE GENOMIC DNA]</scope>
    <source>
        <strain evidence="14 15">CBS 617.96</strain>
    </source>
</reference>
<feature type="region of interest" description="Disordered" evidence="12">
    <location>
        <begin position="297"/>
        <end position="325"/>
    </location>
</feature>
<comment type="caution">
    <text evidence="14">The sequence shown here is derived from an EMBL/GenBank/DDBJ whole genome shotgun (WGS) entry which is preliminary data.</text>
</comment>
<keyword evidence="3" id="KW-0963">Cytoplasm</keyword>
<evidence type="ECO:0000256" key="2">
    <source>
        <dbReference type="ARBA" id="ARBA00012513"/>
    </source>
</evidence>
<evidence type="ECO:0000256" key="7">
    <source>
        <dbReference type="ARBA" id="ARBA00022741"/>
    </source>
</evidence>
<dbReference type="Gene3D" id="3.30.200.20">
    <property type="entry name" value="Phosphorylase Kinase, domain 1"/>
    <property type="match status" value="1"/>
</dbReference>
<dbReference type="OrthoDB" id="10252171at2759"/>
<dbReference type="GO" id="GO:0035556">
    <property type="term" value="P:intracellular signal transduction"/>
    <property type="evidence" value="ECO:0007669"/>
    <property type="project" value="TreeGrafter"/>
</dbReference>
<dbReference type="GO" id="GO:0005829">
    <property type="term" value="C:cytosol"/>
    <property type="evidence" value="ECO:0007669"/>
    <property type="project" value="TreeGrafter"/>
</dbReference>
<dbReference type="PROSITE" id="PS50011">
    <property type="entry name" value="PROTEIN_KINASE_DOM"/>
    <property type="match status" value="1"/>
</dbReference>
<dbReference type="eggNOG" id="KOG1152">
    <property type="taxonomic scope" value="Eukaryota"/>
</dbReference>
<dbReference type="PANTHER" id="PTHR24346:SF51">
    <property type="entry name" value="PAS DOMAIN-CONTAINING SERINE_THREONINE-PROTEIN KINASE"/>
    <property type="match status" value="1"/>
</dbReference>
<dbReference type="STRING" id="1182541.W9Z1R9"/>
<accession>W9Z1R9</accession>
<dbReference type="EC" id="2.7.11.1" evidence="2"/>
<dbReference type="SUPFAM" id="SSF56112">
    <property type="entry name" value="Protein kinase-like (PK-like)"/>
    <property type="match status" value="1"/>
</dbReference>
<dbReference type="Proteomes" id="UP000019484">
    <property type="component" value="Unassembled WGS sequence"/>
</dbReference>